<reference evidence="6 7" key="1">
    <citation type="submission" date="2009-10" db="EMBL/GenBank/DDBJ databases">
        <title>Complete sequence of Halothiobacillus neapolitanus c2.</title>
        <authorList>
            <consortium name="US DOE Joint Genome Institute"/>
            <person name="Lucas S."/>
            <person name="Copeland A."/>
            <person name="Lapidus A."/>
            <person name="Glavina del Rio T."/>
            <person name="Tice H."/>
            <person name="Bruce D."/>
            <person name="Goodwin L."/>
            <person name="Pitluck S."/>
            <person name="Davenport K."/>
            <person name="Brettin T."/>
            <person name="Detter J.C."/>
            <person name="Han C."/>
            <person name="Tapia R."/>
            <person name="Larimer F."/>
            <person name="Land M."/>
            <person name="Hauser L."/>
            <person name="Kyrpides N."/>
            <person name="Mikhailova N."/>
            <person name="Kerfeld C."/>
            <person name="Cannon G."/>
            <person name="Heinhort S."/>
        </authorList>
    </citation>
    <scope>NUCLEOTIDE SEQUENCE [LARGE SCALE GENOMIC DNA]</scope>
    <source>
        <strain evidence="7">ATCC 23641 / c2</strain>
    </source>
</reference>
<dbReference type="Proteomes" id="UP000009102">
    <property type="component" value="Chromosome"/>
</dbReference>
<dbReference type="InterPro" id="IPR043964">
    <property type="entry name" value="P-loop_TraG"/>
</dbReference>
<dbReference type="InterPro" id="IPR018145">
    <property type="entry name" value="CagE_TrbE_VirB_cntrl_dom"/>
</dbReference>
<dbReference type="RefSeq" id="WP_012824479.1">
    <property type="nucleotide sequence ID" value="NC_013422.1"/>
</dbReference>
<dbReference type="SUPFAM" id="SSF52540">
    <property type="entry name" value="P-loop containing nucleoside triphosphate hydrolases"/>
    <property type="match status" value="1"/>
</dbReference>
<dbReference type="InterPro" id="IPR027417">
    <property type="entry name" value="P-loop_NTPase"/>
</dbReference>
<dbReference type="Pfam" id="PF03135">
    <property type="entry name" value="CagE_TrbE_VirB"/>
    <property type="match status" value="1"/>
</dbReference>
<proteinExistence type="inferred from homology"/>
<dbReference type="EMBL" id="CP001801">
    <property type="protein sequence ID" value="ACX96445.1"/>
    <property type="molecule type" value="Genomic_DNA"/>
</dbReference>
<dbReference type="Gene3D" id="1.10.8.730">
    <property type="match status" value="1"/>
</dbReference>
<keyword evidence="3" id="KW-0067">ATP-binding</keyword>
<gene>
    <name evidence="6" type="ordered locus">Hneap_1617</name>
</gene>
<dbReference type="eggNOG" id="COG3451">
    <property type="taxonomic scope" value="Bacteria"/>
</dbReference>
<evidence type="ECO:0000256" key="2">
    <source>
        <dbReference type="ARBA" id="ARBA00022741"/>
    </source>
</evidence>
<name>D0L172_HALNC</name>
<feature type="domain" description="TraG P-loop" evidence="5">
    <location>
        <begin position="592"/>
        <end position="722"/>
    </location>
</feature>
<evidence type="ECO:0000313" key="6">
    <source>
        <dbReference type="EMBL" id="ACX96445.1"/>
    </source>
</evidence>
<sequence length="819" mass="91972">MLKLKQYRDAAVGLPDLLNYALMPDEGIVQGKDGSLMASWYFRGEDIGSSTAQELAQLSARLNHALVQLGSGWMIHVDAIRQYARSYPPLCPFPDRTTLVIDAERRVQYEQEAAHLESVYAMTLTHLPPKAAETKIAGWIYSGKKNDTEGMAGRILNNYKNALLDFESAISGVLKGRRMRTTEHTDGLIGHHAWGAAYTLDEQLRFFNYCITGEDRPVRLPSVPMYLDALIGNQPLLTGVEPQVGDKHIAVIALDGYPQESWPGMLGALDTLSITYRWNTRFIFLDGHEAKAIMNKHRKKWQQKQRGLKDQIFKTSSGAVDLDALQQTNDVESAMSEVESGVLKFGYHTANIIVMHDDPVVLKEQAQKVRKAILELGFGARIETINAVEAWLGSLPGHSQYNVRRPLLHTLNLSDMLPITSVWAGNEFNPCPFYPEQSPPLTYTATTGHTPFRLSLHVGDVGHTLMLGKTGGGKSTALAFLAAQHFRYPDAQVFSFDKGYSCFVLCNAAGGEYYDIAGEDSELAFCPLAQIDTKEEQSWAVEWVETLLVLQGVTITPNNRSLIYDAAQRLSHSSVRTLTEFVSQIQDVGMRSALNYYTVAGPLGHLLDAEKDGLKNNRYQVFEMEHLMNMGEKAVIPVLLYLFRQVERRLDGRPTLVFIDEAWLALSHPMFREKVREWLKTWRKKNAAAVLATQELADVMNSPIRDAILASCPTKILLPNPEAQEPAQRDWYYEIGLNDREIEILATATPKRHYYYKSPNGRRVFDLGLGAVSLAFVAKSSPEHIKQARAMIAQYGDSWPAHWLDQHGLSDWGDYWRTL</sequence>
<dbReference type="PANTHER" id="PTHR30121:SF12">
    <property type="entry name" value="TYPE IV SECRETION SYSTEM PROTEIN CAGE"/>
    <property type="match status" value="1"/>
</dbReference>
<dbReference type="Pfam" id="PF19044">
    <property type="entry name" value="P-loop_TraG"/>
    <property type="match status" value="1"/>
</dbReference>
<evidence type="ECO:0000259" key="5">
    <source>
        <dbReference type="Pfam" id="PF19044"/>
    </source>
</evidence>
<dbReference type="Gene3D" id="3.40.50.300">
    <property type="entry name" value="P-loop containing nucleotide triphosphate hydrolases"/>
    <property type="match status" value="1"/>
</dbReference>
<protein>
    <submittedName>
        <fullName evidence="6">CagE, TrbE, VirB component of type IV transporter system, conserved region</fullName>
    </submittedName>
</protein>
<dbReference type="STRING" id="555778.Hneap_1617"/>
<dbReference type="PANTHER" id="PTHR30121">
    <property type="entry name" value="UNCHARACTERIZED PROTEIN YJGR-RELATED"/>
    <property type="match status" value="1"/>
</dbReference>
<keyword evidence="7" id="KW-1185">Reference proteome</keyword>
<evidence type="ECO:0000313" key="7">
    <source>
        <dbReference type="Proteomes" id="UP000009102"/>
    </source>
</evidence>
<dbReference type="NCBIfam" id="NF010404">
    <property type="entry name" value="PRK13830.1"/>
    <property type="match status" value="1"/>
</dbReference>
<keyword evidence="2" id="KW-0547">Nucleotide-binding</keyword>
<dbReference type="AlphaFoldDB" id="D0L172"/>
<dbReference type="OrthoDB" id="5555485at2"/>
<dbReference type="KEGG" id="hna:Hneap_1617"/>
<feature type="domain" description="CagE TrbE VirB component of type IV transporter system central" evidence="4">
    <location>
        <begin position="200"/>
        <end position="404"/>
    </location>
</feature>
<organism evidence="6 7">
    <name type="scientific">Halothiobacillus neapolitanus (strain ATCC 23641 / DSM 15147 / CIP 104769 / NCIMB 8539 / c2)</name>
    <name type="common">Thiobacillus neapolitanus</name>
    <dbReference type="NCBI Taxonomy" id="555778"/>
    <lineage>
        <taxon>Bacteria</taxon>
        <taxon>Pseudomonadati</taxon>
        <taxon>Pseudomonadota</taxon>
        <taxon>Gammaproteobacteria</taxon>
        <taxon>Chromatiales</taxon>
        <taxon>Halothiobacillaceae</taxon>
        <taxon>Halothiobacillus</taxon>
    </lineage>
</organism>
<dbReference type="GO" id="GO:0005524">
    <property type="term" value="F:ATP binding"/>
    <property type="evidence" value="ECO:0007669"/>
    <property type="project" value="UniProtKB-KW"/>
</dbReference>
<evidence type="ECO:0000256" key="3">
    <source>
        <dbReference type="ARBA" id="ARBA00022840"/>
    </source>
</evidence>
<dbReference type="InterPro" id="IPR051162">
    <property type="entry name" value="T4SS_component"/>
</dbReference>
<accession>D0L172</accession>
<dbReference type="HOGENOM" id="CLU_008341_1_0_6"/>
<evidence type="ECO:0000256" key="1">
    <source>
        <dbReference type="ARBA" id="ARBA00006512"/>
    </source>
</evidence>
<evidence type="ECO:0000259" key="4">
    <source>
        <dbReference type="Pfam" id="PF03135"/>
    </source>
</evidence>
<comment type="similarity">
    <text evidence="1">Belongs to the TrbE/VirB4 family.</text>
</comment>